<dbReference type="InterPro" id="IPR001763">
    <property type="entry name" value="Rhodanese-like_dom"/>
</dbReference>
<dbReference type="PANTHER" id="PTHR43031">
    <property type="entry name" value="FAD-DEPENDENT OXIDOREDUCTASE"/>
    <property type="match status" value="1"/>
</dbReference>
<protein>
    <submittedName>
        <fullName evidence="2">Sulfurtransferase</fullName>
    </submittedName>
</protein>
<dbReference type="SMART" id="SM00450">
    <property type="entry name" value="RHOD"/>
    <property type="match status" value="1"/>
</dbReference>
<dbReference type="GO" id="GO:0016740">
    <property type="term" value="F:transferase activity"/>
    <property type="evidence" value="ECO:0007669"/>
    <property type="project" value="UniProtKB-KW"/>
</dbReference>
<dbReference type="PANTHER" id="PTHR43031:SF17">
    <property type="entry name" value="SULFURTRANSFERASE YTWF-RELATED"/>
    <property type="match status" value="1"/>
</dbReference>
<accession>A0A2N3L9C0</accession>
<evidence type="ECO:0000259" key="1">
    <source>
        <dbReference type="PROSITE" id="PS50206"/>
    </source>
</evidence>
<dbReference type="EMBL" id="NXGX01000002">
    <property type="protein sequence ID" value="PKR59362.1"/>
    <property type="molecule type" value="Genomic_DNA"/>
</dbReference>
<reference evidence="2 3" key="1">
    <citation type="submission" date="2017-09" db="EMBL/GenBank/DDBJ databases">
        <title>Biodiversity and function of Thalassospira species in the particle-attached aromatic-hydrocarbon-degrading consortia from the surface seawater of the China South Sea.</title>
        <authorList>
            <person name="Dong C."/>
            <person name="Lai Q."/>
            <person name="Shao Z."/>
        </authorList>
    </citation>
    <scope>NUCLEOTIDE SEQUENCE [LARGE SCALE GENOMIC DNA]</scope>
    <source>
        <strain evidence="2 3">139Z-12</strain>
    </source>
</reference>
<proteinExistence type="predicted"/>
<keyword evidence="2" id="KW-0808">Transferase</keyword>
<keyword evidence="3" id="KW-1185">Reference proteome</keyword>
<feature type="domain" description="Rhodanese" evidence="1">
    <location>
        <begin position="16"/>
        <end position="104"/>
    </location>
</feature>
<evidence type="ECO:0000313" key="2">
    <source>
        <dbReference type="EMBL" id="PKR59362.1"/>
    </source>
</evidence>
<gene>
    <name evidence="2" type="ORF">COO92_04795</name>
</gene>
<dbReference type="AlphaFoldDB" id="A0A2N3L9C0"/>
<dbReference type="InterPro" id="IPR036873">
    <property type="entry name" value="Rhodanese-like_dom_sf"/>
</dbReference>
<dbReference type="SUPFAM" id="SSF52821">
    <property type="entry name" value="Rhodanese/Cell cycle control phosphatase"/>
    <property type="match status" value="1"/>
</dbReference>
<dbReference type="Proteomes" id="UP000233332">
    <property type="component" value="Unassembled WGS sequence"/>
</dbReference>
<dbReference type="InterPro" id="IPR050229">
    <property type="entry name" value="GlpE_sulfurtransferase"/>
</dbReference>
<evidence type="ECO:0000313" key="3">
    <source>
        <dbReference type="Proteomes" id="UP000233332"/>
    </source>
</evidence>
<comment type="caution">
    <text evidence="2">The sequence shown here is derived from an EMBL/GenBank/DDBJ whole genome shotgun (WGS) entry which is preliminary data.</text>
</comment>
<dbReference type="Gene3D" id="3.40.250.10">
    <property type="entry name" value="Rhodanese-like domain"/>
    <property type="match status" value="1"/>
</dbReference>
<sequence>MVRDISCRELAASLSGEQPLDVLDVREDWEVEICIIDRARHIPLSELQVRVGELSPEKPLAVICHHGVRSRHAGMLLEECGFKDVFNVSGGIDIWALEVEPDMTRYD</sequence>
<name>A0A2N3L9C0_9PROT</name>
<dbReference type="RefSeq" id="WP_101300356.1">
    <property type="nucleotide sequence ID" value="NZ_NXGX01000002.1"/>
</dbReference>
<dbReference type="PROSITE" id="PS50206">
    <property type="entry name" value="RHODANESE_3"/>
    <property type="match status" value="1"/>
</dbReference>
<organism evidence="2 3">
    <name type="scientific">Thalassospira lohafexi</name>
    <dbReference type="NCBI Taxonomy" id="744227"/>
    <lineage>
        <taxon>Bacteria</taxon>
        <taxon>Pseudomonadati</taxon>
        <taxon>Pseudomonadota</taxon>
        <taxon>Alphaproteobacteria</taxon>
        <taxon>Rhodospirillales</taxon>
        <taxon>Thalassospiraceae</taxon>
        <taxon>Thalassospira</taxon>
    </lineage>
</organism>
<dbReference type="Pfam" id="PF00581">
    <property type="entry name" value="Rhodanese"/>
    <property type="match status" value="1"/>
</dbReference>